<keyword evidence="4" id="KW-1185">Reference proteome</keyword>
<name>A0A399G6D1_9ACTN</name>
<dbReference type="Proteomes" id="UP000265719">
    <property type="component" value="Chromosome"/>
</dbReference>
<dbReference type="RefSeq" id="WP_068692773.1">
    <property type="nucleotide sequence ID" value="NZ_CP063196.1"/>
</dbReference>
<feature type="transmembrane region" description="Helical" evidence="2">
    <location>
        <begin position="81"/>
        <end position="103"/>
    </location>
</feature>
<evidence type="ECO:0000256" key="1">
    <source>
        <dbReference type="SAM" id="MobiDB-lite"/>
    </source>
</evidence>
<organism evidence="3 4">
    <name type="scientific">Thermobifida halotolerans</name>
    <dbReference type="NCBI Taxonomy" id="483545"/>
    <lineage>
        <taxon>Bacteria</taxon>
        <taxon>Bacillati</taxon>
        <taxon>Actinomycetota</taxon>
        <taxon>Actinomycetes</taxon>
        <taxon>Streptosporangiales</taxon>
        <taxon>Nocardiopsidaceae</taxon>
        <taxon>Thermobifida</taxon>
    </lineage>
</organism>
<feature type="region of interest" description="Disordered" evidence="1">
    <location>
        <begin position="1"/>
        <end position="24"/>
    </location>
</feature>
<feature type="transmembrane region" description="Helical" evidence="2">
    <location>
        <begin position="36"/>
        <end position="61"/>
    </location>
</feature>
<keyword evidence="2" id="KW-0812">Transmembrane</keyword>
<reference evidence="3" key="1">
    <citation type="submission" date="2020-10" db="EMBL/GenBank/DDBJ databases">
        <title>De novo genome project of the cellulose decomposer Thermobifida halotolerans type strain.</title>
        <authorList>
            <person name="Nagy I."/>
            <person name="Horvath B."/>
            <person name="Kukolya J."/>
            <person name="Nagy I."/>
            <person name="Orsini M."/>
        </authorList>
    </citation>
    <scope>NUCLEOTIDE SEQUENCE</scope>
    <source>
        <strain evidence="3">DSM 44931</strain>
    </source>
</reference>
<accession>A0A399G6D1</accession>
<dbReference type="EMBL" id="CP063196">
    <property type="protein sequence ID" value="UOE17702.1"/>
    <property type="molecule type" value="Genomic_DNA"/>
</dbReference>
<dbReference type="KEGG" id="thao:NI17_012345"/>
<gene>
    <name evidence="3" type="ORF">NI17_012345</name>
</gene>
<dbReference type="AlphaFoldDB" id="A0A399G6D1"/>
<evidence type="ECO:0000313" key="4">
    <source>
        <dbReference type="Proteomes" id="UP000265719"/>
    </source>
</evidence>
<evidence type="ECO:0000256" key="2">
    <source>
        <dbReference type="SAM" id="Phobius"/>
    </source>
</evidence>
<feature type="transmembrane region" description="Helical" evidence="2">
    <location>
        <begin position="152"/>
        <end position="172"/>
    </location>
</feature>
<feature type="compositionally biased region" description="Basic and acidic residues" evidence="1">
    <location>
        <begin position="1"/>
        <end position="17"/>
    </location>
</feature>
<sequence>MNHASIEDHPAPPDRPARPTSDLSDEQREKIINAHLIEAGGVMVPLLVLLFCMALYVAIIAADWAFNADSFALYFTQLVDWQVHVLSGVFATIYAVAGFLALVQPTRRGRWLAGAAALVLGASSVVGVLRYLGSAGEVPLEERILGEFFHEWIPLVLPPLFAMLPFVVGIMLHRGATNAFLTLRLAWVRRRARRAVAEYGRQQGEYERRKRHVEDLDALHGSLESETEKVRLAVRGRLERARFHARYLMAHRPDDPPYLRGNLDGARR</sequence>
<keyword evidence="2" id="KW-0472">Membrane</keyword>
<feature type="transmembrane region" description="Helical" evidence="2">
    <location>
        <begin position="110"/>
        <end position="132"/>
    </location>
</feature>
<protein>
    <submittedName>
        <fullName evidence="3">Uncharacterized protein</fullName>
    </submittedName>
</protein>
<evidence type="ECO:0000313" key="3">
    <source>
        <dbReference type="EMBL" id="UOE17702.1"/>
    </source>
</evidence>
<keyword evidence="2" id="KW-1133">Transmembrane helix</keyword>
<proteinExistence type="predicted"/>